<dbReference type="InterPro" id="IPR027417">
    <property type="entry name" value="P-loop_NTPase"/>
</dbReference>
<evidence type="ECO:0000256" key="3">
    <source>
        <dbReference type="ARBA" id="ARBA00022475"/>
    </source>
</evidence>
<dbReference type="PANTHER" id="PTHR43790">
    <property type="entry name" value="CARBOHYDRATE TRANSPORT ATP-BINDING PROTEIN MG119-RELATED"/>
    <property type="match status" value="1"/>
</dbReference>
<dbReference type="GO" id="GO:0005886">
    <property type="term" value="C:plasma membrane"/>
    <property type="evidence" value="ECO:0007669"/>
    <property type="project" value="UniProtKB-SubCell"/>
</dbReference>
<dbReference type="Proteomes" id="UP000050501">
    <property type="component" value="Unassembled WGS sequence"/>
</dbReference>
<keyword evidence="12" id="KW-1185">Reference proteome</keyword>
<accession>A0A0P6XSW8</accession>
<evidence type="ECO:0000256" key="2">
    <source>
        <dbReference type="ARBA" id="ARBA00022448"/>
    </source>
</evidence>
<dbReference type="RefSeq" id="WP_062417285.1">
    <property type="nucleotide sequence ID" value="NZ_DF967974.1"/>
</dbReference>
<evidence type="ECO:0000256" key="4">
    <source>
        <dbReference type="ARBA" id="ARBA00022597"/>
    </source>
</evidence>
<dbReference type="Pfam" id="PF00005">
    <property type="entry name" value="ABC_tran"/>
    <property type="match status" value="2"/>
</dbReference>
<evidence type="ECO:0000256" key="5">
    <source>
        <dbReference type="ARBA" id="ARBA00022737"/>
    </source>
</evidence>
<name>A0A0P6XSW8_9CHLR</name>
<dbReference type="SUPFAM" id="SSF52540">
    <property type="entry name" value="P-loop containing nucleoside triphosphate hydrolases"/>
    <property type="match status" value="2"/>
</dbReference>
<evidence type="ECO:0000256" key="1">
    <source>
        <dbReference type="ARBA" id="ARBA00004202"/>
    </source>
</evidence>
<sequence>MSDDIILDIRNVTKQFPGVTALSDVSLQIKRGEIHGLCGENGAGKSTLMKILSGVYPFGTYEGTILYEGQELRLGEGSIQEAIKKGIAIVYQELTLVPNMNVGENVYLGKEPTENGSINWNKLYSDTRDILQRYNLDVDPQTPVKDLGVGKQQMVEIAKALSENAKILILDEPTSALSEAEIASLMDILRSLKSHGVTCIYITHKLDEFFRITDTVTVLRDGKTVVTKPTSELNQQQLVSYMVGREMKERFPKGNRKPGDVIFEVEDLHAEDPSDSTRMLLRGVSLNVRQGEILGIAGLMGSGRTELVTTIFGEYGKVVKGTIKLQNRELKINSARDAMQFGISLVPEDRKRLGLVLIQSILKNISLPNLDRFASFFRINADEELAAANQQARNLAIKAPHMEVAAETLSGGNQQKVVIAKWLLSNPKVLILDDPTRGIDVGAKYEIYKLMNELAEQGVAIIMISSDLEEVLGMSDRVMVMCEGRSSPILELADATQEHIMKLATGIA</sequence>
<evidence type="ECO:0000256" key="6">
    <source>
        <dbReference type="ARBA" id="ARBA00022741"/>
    </source>
</evidence>
<reference evidence="11 12" key="1">
    <citation type="submission" date="2015-07" db="EMBL/GenBank/DDBJ databases">
        <title>Genome sequence of Levilinea saccharolytica DSM 16555.</title>
        <authorList>
            <person name="Hemp J."/>
            <person name="Ward L.M."/>
            <person name="Pace L.A."/>
            <person name="Fischer W.W."/>
        </authorList>
    </citation>
    <scope>NUCLEOTIDE SEQUENCE [LARGE SCALE GENOMIC DNA]</scope>
    <source>
        <strain evidence="11 12">KIBI-1</strain>
    </source>
</reference>
<dbReference type="PANTHER" id="PTHR43790:SF1">
    <property type="entry name" value="XYLOSE IMPORT ATP-BINDING PROTEIN XYLG"/>
    <property type="match status" value="1"/>
</dbReference>
<dbReference type="InterPro" id="IPR003439">
    <property type="entry name" value="ABC_transporter-like_ATP-bd"/>
</dbReference>
<dbReference type="SMART" id="SM00382">
    <property type="entry name" value="AAA"/>
    <property type="match status" value="2"/>
</dbReference>
<proteinExistence type="predicted"/>
<dbReference type="GO" id="GO:0016887">
    <property type="term" value="F:ATP hydrolysis activity"/>
    <property type="evidence" value="ECO:0007669"/>
    <property type="project" value="InterPro"/>
</dbReference>
<dbReference type="EMBL" id="LGCM01000046">
    <property type="protein sequence ID" value="KPL79768.1"/>
    <property type="molecule type" value="Genomic_DNA"/>
</dbReference>
<dbReference type="PROSITE" id="PS50893">
    <property type="entry name" value="ABC_TRANSPORTER_2"/>
    <property type="match status" value="2"/>
</dbReference>
<feature type="domain" description="ABC transporter" evidence="10">
    <location>
        <begin position="263"/>
        <end position="508"/>
    </location>
</feature>
<dbReference type="InterPro" id="IPR050107">
    <property type="entry name" value="ABC_carbohydrate_import_ATPase"/>
</dbReference>
<dbReference type="AlphaFoldDB" id="A0A0P6XSW8"/>
<dbReference type="OrthoDB" id="9771863at2"/>
<keyword evidence="3" id="KW-1003">Cell membrane</keyword>
<keyword evidence="6" id="KW-0547">Nucleotide-binding</keyword>
<comment type="subcellular location">
    <subcellularLocation>
        <location evidence="1">Cell membrane</location>
        <topology evidence="1">Peripheral membrane protein</topology>
    </subcellularLocation>
</comment>
<keyword evidence="7 11" id="KW-0067">ATP-binding</keyword>
<protein>
    <submittedName>
        <fullName evidence="11">D-ribose transporter ATP-binding protein</fullName>
    </submittedName>
</protein>
<dbReference type="InterPro" id="IPR003593">
    <property type="entry name" value="AAA+_ATPase"/>
</dbReference>
<evidence type="ECO:0000256" key="7">
    <source>
        <dbReference type="ARBA" id="ARBA00022840"/>
    </source>
</evidence>
<keyword evidence="2" id="KW-0813">Transport</keyword>
<evidence type="ECO:0000313" key="11">
    <source>
        <dbReference type="EMBL" id="KPL79768.1"/>
    </source>
</evidence>
<evidence type="ECO:0000256" key="8">
    <source>
        <dbReference type="ARBA" id="ARBA00022967"/>
    </source>
</evidence>
<keyword evidence="8" id="KW-1278">Translocase</keyword>
<dbReference type="PROSITE" id="PS00211">
    <property type="entry name" value="ABC_TRANSPORTER_1"/>
    <property type="match status" value="1"/>
</dbReference>
<dbReference type="Gene3D" id="3.40.50.300">
    <property type="entry name" value="P-loop containing nucleotide triphosphate hydrolases"/>
    <property type="match status" value="2"/>
</dbReference>
<dbReference type="GO" id="GO:0005524">
    <property type="term" value="F:ATP binding"/>
    <property type="evidence" value="ECO:0007669"/>
    <property type="project" value="UniProtKB-KW"/>
</dbReference>
<feature type="domain" description="ABC transporter" evidence="10">
    <location>
        <begin position="7"/>
        <end position="246"/>
    </location>
</feature>
<comment type="caution">
    <text evidence="11">The sequence shown here is derived from an EMBL/GenBank/DDBJ whole genome shotgun (WGS) entry which is preliminary data.</text>
</comment>
<keyword evidence="4" id="KW-0762">Sugar transport</keyword>
<dbReference type="CDD" id="cd03215">
    <property type="entry name" value="ABC_Carb_Monos_II"/>
    <property type="match status" value="1"/>
</dbReference>
<keyword evidence="9" id="KW-0472">Membrane</keyword>
<evidence type="ECO:0000313" key="12">
    <source>
        <dbReference type="Proteomes" id="UP000050501"/>
    </source>
</evidence>
<gene>
    <name evidence="11" type="ORF">ADN01_13890</name>
</gene>
<dbReference type="PATRIC" id="fig|229921.5.peg.918"/>
<dbReference type="STRING" id="229921.ADN01_13890"/>
<evidence type="ECO:0000256" key="9">
    <source>
        <dbReference type="ARBA" id="ARBA00023136"/>
    </source>
</evidence>
<evidence type="ECO:0000259" key="10">
    <source>
        <dbReference type="PROSITE" id="PS50893"/>
    </source>
</evidence>
<keyword evidence="5" id="KW-0677">Repeat</keyword>
<organism evidence="11 12">
    <name type="scientific">Levilinea saccharolytica</name>
    <dbReference type="NCBI Taxonomy" id="229921"/>
    <lineage>
        <taxon>Bacteria</taxon>
        <taxon>Bacillati</taxon>
        <taxon>Chloroflexota</taxon>
        <taxon>Anaerolineae</taxon>
        <taxon>Anaerolineales</taxon>
        <taxon>Anaerolineaceae</taxon>
        <taxon>Levilinea</taxon>
    </lineage>
</organism>
<dbReference type="FunFam" id="3.40.50.300:FF:000127">
    <property type="entry name" value="Ribose import ATP-binding protein RbsA"/>
    <property type="match status" value="1"/>
</dbReference>
<dbReference type="InterPro" id="IPR017871">
    <property type="entry name" value="ABC_transporter-like_CS"/>
</dbReference>
<dbReference type="CDD" id="cd03216">
    <property type="entry name" value="ABC_Carb_Monos_I"/>
    <property type="match status" value="1"/>
</dbReference>